<dbReference type="GO" id="GO:0003700">
    <property type="term" value="F:DNA-binding transcription factor activity"/>
    <property type="evidence" value="ECO:0007669"/>
    <property type="project" value="InterPro"/>
</dbReference>
<dbReference type="Pfam" id="PF03466">
    <property type="entry name" value="LysR_substrate"/>
    <property type="match status" value="1"/>
</dbReference>
<dbReference type="AlphaFoldDB" id="A0A2A6FFU2"/>
<dbReference type="Gene3D" id="3.40.190.10">
    <property type="entry name" value="Periplasmic binding protein-like II"/>
    <property type="match status" value="2"/>
</dbReference>
<dbReference type="InterPro" id="IPR050176">
    <property type="entry name" value="LTTR"/>
</dbReference>
<dbReference type="Proteomes" id="UP000219182">
    <property type="component" value="Unassembled WGS sequence"/>
</dbReference>
<dbReference type="GO" id="GO:0003677">
    <property type="term" value="F:DNA binding"/>
    <property type="evidence" value="ECO:0007669"/>
    <property type="project" value="UniProtKB-KW"/>
</dbReference>
<dbReference type="PRINTS" id="PR00039">
    <property type="entry name" value="HTHLYSR"/>
</dbReference>
<evidence type="ECO:0000256" key="5">
    <source>
        <dbReference type="SAM" id="Coils"/>
    </source>
</evidence>
<dbReference type="PROSITE" id="PS50931">
    <property type="entry name" value="HTH_LYSR"/>
    <property type="match status" value="1"/>
</dbReference>
<sequence>MKSPSLDPELLRAFVVVAERLSFTRAAEQLNRTQATISLQVKRLEERLETILLRRSTARVELTAAGEGFLIDARRILALNEQAIARVSNQLVAGHVRIGIMEDYGTKILPRLLADIAERFPLVQVDMEIGLTARLMKRLGPSFDAVIAMHPEGTAEGDLICRERAIWAAAATRAVEELDPLPVALSNPDCLFRSWAIEALNKAGRPWRLAYVSPSLAATEAIVEQGLAITVVKGSMLAPGLRSIQPGRHVPPLPGAEIRLHQAATSSASVALVVRHLASRLRQSALGS</sequence>
<protein>
    <submittedName>
        <fullName evidence="7">LysR family transcriptional regulator</fullName>
    </submittedName>
</protein>
<proteinExistence type="inferred from homology"/>
<keyword evidence="5" id="KW-0175">Coiled coil</keyword>
<dbReference type="RefSeq" id="WP_097574164.1">
    <property type="nucleotide sequence ID" value="NZ_NWQG01000075.1"/>
</dbReference>
<evidence type="ECO:0000256" key="3">
    <source>
        <dbReference type="ARBA" id="ARBA00023125"/>
    </source>
</evidence>
<keyword evidence="3" id="KW-0238">DNA-binding</keyword>
<comment type="similarity">
    <text evidence="1">Belongs to the LysR transcriptional regulatory family.</text>
</comment>
<dbReference type="SUPFAM" id="SSF53850">
    <property type="entry name" value="Periplasmic binding protein-like II"/>
    <property type="match status" value="1"/>
</dbReference>
<evidence type="ECO:0000256" key="2">
    <source>
        <dbReference type="ARBA" id="ARBA00023015"/>
    </source>
</evidence>
<evidence type="ECO:0000256" key="4">
    <source>
        <dbReference type="ARBA" id="ARBA00023163"/>
    </source>
</evidence>
<feature type="domain" description="HTH lysR-type" evidence="6">
    <location>
        <begin position="6"/>
        <end position="63"/>
    </location>
</feature>
<dbReference type="FunFam" id="1.10.10.10:FF:000001">
    <property type="entry name" value="LysR family transcriptional regulator"/>
    <property type="match status" value="1"/>
</dbReference>
<dbReference type="Gene3D" id="1.10.10.10">
    <property type="entry name" value="Winged helix-like DNA-binding domain superfamily/Winged helix DNA-binding domain"/>
    <property type="match status" value="1"/>
</dbReference>
<accession>A0A2A6FFU2</accession>
<dbReference type="PANTHER" id="PTHR30579">
    <property type="entry name" value="TRANSCRIPTIONAL REGULATOR"/>
    <property type="match status" value="1"/>
</dbReference>
<dbReference type="InterPro" id="IPR036388">
    <property type="entry name" value="WH-like_DNA-bd_sf"/>
</dbReference>
<dbReference type="InterPro" id="IPR036390">
    <property type="entry name" value="WH_DNA-bd_sf"/>
</dbReference>
<keyword evidence="4" id="KW-0804">Transcription</keyword>
<evidence type="ECO:0000256" key="1">
    <source>
        <dbReference type="ARBA" id="ARBA00009437"/>
    </source>
</evidence>
<evidence type="ECO:0000259" key="6">
    <source>
        <dbReference type="PROSITE" id="PS50931"/>
    </source>
</evidence>
<keyword evidence="8" id="KW-1185">Reference proteome</keyword>
<evidence type="ECO:0000313" key="8">
    <source>
        <dbReference type="Proteomes" id="UP000219182"/>
    </source>
</evidence>
<comment type="caution">
    <text evidence="7">The sequence shown here is derived from an EMBL/GenBank/DDBJ whole genome shotgun (WGS) entry which is preliminary data.</text>
</comment>
<feature type="coiled-coil region" evidence="5">
    <location>
        <begin position="27"/>
        <end position="61"/>
    </location>
</feature>
<evidence type="ECO:0000313" key="7">
    <source>
        <dbReference type="EMBL" id="PDQ20612.1"/>
    </source>
</evidence>
<gene>
    <name evidence="7" type="ORF">CN311_13265</name>
</gene>
<keyword evidence="2" id="KW-0805">Transcription regulation</keyword>
<organism evidence="7 8">
    <name type="scientific">Mesorhizobium sanjuanii</name>
    <dbReference type="NCBI Taxonomy" id="2037900"/>
    <lineage>
        <taxon>Bacteria</taxon>
        <taxon>Pseudomonadati</taxon>
        <taxon>Pseudomonadota</taxon>
        <taxon>Alphaproteobacteria</taxon>
        <taxon>Hyphomicrobiales</taxon>
        <taxon>Phyllobacteriaceae</taxon>
        <taxon>Mesorhizobium</taxon>
    </lineage>
</organism>
<dbReference type="PANTHER" id="PTHR30579:SF7">
    <property type="entry name" value="HTH-TYPE TRANSCRIPTIONAL REGULATOR LRHA-RELATED"/>
    <property type="match status" value="1"/>
</dbReference>
<dbReference type="SUPFAM" id="SSF46785">
    <property type="entry name" value="Winged helix' DNA-binding domain"/>
    <property type="match status" value="1"/>
</dbReference>
<dbReference type="InterPro" id="IPR000847">
    <property type="entry name" value="LysR_HTH_N"/>
</dbReference>
<dbReference type="InterPro" id="IPR005119">
    <property type="entry name" value="LysR_subst-bd"/>
</dbReference>
<name>A0A2A6FFU2_9HYPH</name>
<dbReference type="Pfam" id="PF00126">
    <property type="entry name" value="HTH_1"/>
    <property type="match status" value="1"/>
</dbReference>
<dbReference type="EMBL" id="NWQG01000075">
    <property type="protein sequence ID" value="PDQ20612.1"/>
    <property type="molecule type" value="Genomic_DNA"/>
</dbReference>
<reference evidence="7 8" key="1">
    <citation type="submission" date="2017-09" db="EMBL/GenBank/DDBJ databases">
        <title>Mesorhizobum sanjuanii sp. nov. isolated from nodules of Lotus tenuis in saline-alkaline lowlands of Flooding Pampa.</title>
        <authorList>
            <person name="Sannazzaro A.I."/>
            <person name="Torres Tejerizo G.A."/>
            <person name="Fontana F."/>
            <person name="Cumpa Velazquez L.M."/>
            <person name="Hansen L."/>
            <person name="Pistorio M."/>
            <person name="Estrella M.J."/>
        </authorList>
    </citation>
    <scope>NUCLEOTIDE SEQUENCE [LARGE SCALE GENOMIC DNA]</scope>
    <source>
        <strain evidence="7 8">BSA136</strain>
    </source>
</reference>